<comment type="caution">
    <text evidence="1">The sequence shown here is derived from an EMBL/GenBank/DDBJ whole genome shotgun (WGS) entry which is preliminary data.</text>
</comment>
<accession>X1RAR4</accession>
<name>X1RAR4_9ZZZZ</name>
<proteinExistence type="predicted"/>
<sequence length="102" mass="11556">MPKIGTKVLEGADDVRIGVVYTILMVEEVETDVAKYHGLRVGLIDKDKDEGSVMLWQRPITSPRSKLGSFLTLLENDTDKWTGKKIIFKDWRPGARLVELVK</sequence>
<protein>
    <submittedName>
        <fullName evidence="1">Uncharacterized protein</fullName>
    </submittedName>
</protein>
<evidence type="ECO:0000313" key="1">
    <source>
        <dbReference type="EMBL" id="GAI52674.1"/>
    </source>
</evidence>
<dbReference type="AlphaFoldDB" id="X1RAR4"/>
<gene>
    <name evidence="1" type="ORF">S06H3_56458</name>
</gene>
<organism evidence="1">
    <name type="scientific">marine sediment metagenome</name>
    <dbReference type="NCBI Taxonomy" id="412755"/>
    <lineage>
        <taxon>unclassified sequences</taxon>
        <taxon>metagenomes</taxon>
        <taxon>ecological metagenomes</taxon>
    </lineage>
</organism>
<reference evidence="1" key="1">
    <citation type="journal article" date="2014" name="Front. Microbiol.">
        <title>High frequency of phylogenetically diverse reductive dehalogenase-homologous genes in deep subseafloor sedimentary metagenomes.</title>
        <authorList>
            <person name="Kawai M."/>
            <person name="Futagami T."/>
            <person name="Toyoda A."/>
            <person name="Takaki Y."/>
            <person name="Nishi S."/>
            <person name="Hori S."/>
            <person name="Arai W."/>
            <person name="Tsubouchi T."/>
            <person name="Morono Y."/>
            <person name="Uchiyama I."/>
            <person name="Ito T."/>
            <person name="Fujiyama A."/>
            <person name="Inagaki F."/>
            <person name="Takami H."/>
        </authorList>
    </citation>
    <scope>NUCLEOTIDE SEQUENCE</scope>
    <source>
        <strain evidence="1">Expedition CK06-06</strain>
    </source>
</reference>
<dbReference type="EMBL" id="BARV01036314">
    <property type="protein sequence ID" value="GAI52674.1"/>
    <property type="molecule type" value="Genomic_DNA"/>
</dbReference>